<gene>
    <name evidence="2" type="ORF">MICPUCDRAFT_65096</name>
</gene>
<organism evidence="3">
    <name type="scientific">Micromonas pusilla (strain CCMP1545)</name>
    <name type="common">Picoplanktonic green alga</name>
    <dbReference type="NCBI Taxonomy" id="564608"/>
    <lineage>
        <taxon>Eukaryota</taxon>
        <taxon>Viridiplantae</taxon>
        <taxon>Chlorophyta</taxon>
        <taxon>Mamiellophyceae</taxon>
        <taxon>Mamiellales</taxon>
        <taxon>Mamiellaceae</taxon>
        <taxon>Micromonas</taxon>
    </lineage>
</organism>
<dbReference type="KEGG" id="mpp:MICPUCDRAFT_65096"/>
<dbReference type="GeneID" id="9681801"/>
<dbReference type="RefSeq" id="XP_003056581.1">
    <property type="nucleotide sequence ID" value="XM_003056535.1"/>
</dbReference>
<evidence type="ECO:0000313" key="3">
    <source>
        <dbReference type="Proteomes" id="UP000001876"/>
    </source>
</evidence>
<dbReference type="EMBL" id="GG663736">
    <property type="protein sequence ID" value="EEH59957.1"/>
    <property type="molecule type" value="Genomic_DNA"/>
</dbReference>
<accession>C1MLK5</accession>
<dbReference type="AlphaFoldDB" id="C1MLK5"/>
<evidence type="ECO:0000256" key="1">
    <source>
        <dbReference type="SAM" id="MobiDB-lite"/>
    </source>
</evidence>
<feature type="region of interest" description="Disordered" evidence="1">
    <location>
        <begin position="1"/>
        <end position="125"/>
    </location>
</feature>
<feature type="compositionally biased region" description="Basic and acidic residues" evidence="1">
    <location>
        <begin position="75"/>
        <end position="92"/>
    </location>
</feature>
<sequence length="125" mass="14513">MRAMTRENISSYREETRARIAGRRRSSDFTIPAERAQKRARQQSAQLEPPLRAGGAQCFEGGELSASSRRRVRGSRVETRRARSYTRRERGCVRPRARSRKPNKFPIEEFPHRATIRKSRLSNCP</sequence>
<feature type="compositionally biased region" description="Basic residues" evidence="1">
    <location>
        <begin position="93"/>
        <end position="103"/>
    </location>
</feature>
<reference evidence="2 3" key="1">
    <citation type="journal article" date="2009" name="Science">
        <title>Green evolution and dynamic adaptations revealed by genomes of the marine picoeukaryotes Micromonas.</title>
        <authorList>
            <person name="Worden A.Z."/>
            <person name="Lee J.H."/>
            <person name="Mock T."/>
            <person name="Rouze P."/>
            <person name="Simmons M.P."/>
            <person name="Aerts A.L."/>
            <person name="Allen A.E."/>
            <person name="Cuvelier M.L."/>
            <person name="Derelle E."/>
            <person name="Everett M.V."/>
            <person name="Foulon E."/>
            <person name="Grimwood J."/>
            <person name="Gundlach H."/>
            <person name="Henrissat B."/>
            <person name="Napoli C."/>
            <person name="McDonald S.M."/>
            <person name="Parker M.S."/>
            <person name="Rombauts S."/>
            <person name="Salamov A."/>
            <person name="Von Dassow P."/>
            <person name="Badger J.H."/>
            <person name="Coutinho P.M."/>
            <person name="Demir E."/>
            <person name="Dubchak I."/>
            <person name="Gentemann C."/>
            <person name="Eikrem W."/>
            <person name="Gready J.E."/>
            <person name="John U."/>
            <person name="Lanier W."/>
            <person name="Lindquist E.A."/>
            <person name="Lucas S."/>
            <person name="Mayer K.F."/>
            <person name="Moreau H."/>
            <person name="Not F."/>
            <person name="Otillar R."/>
            <person name="Panaud O."/>
            <person name="Pangilinan J."/>
            <person name="Paulsen I."/>
            <person name="Piegu B."/>
            <person name="Poliakov A."/>
            <person name="Robbens S."/>
            <person name="Schmutz J."/>
            <person name="Toulza E."/>
            <person name="Wyss T."/>
            <person name="Zelensky A."/>
            <person name="Zhou K."/>
            <person name="Armbrust E.V."/>
            <person name="Bhattacharya D."/>
            <person name="Goodenough U.W."/>
            <person name="Van de Peer Y."/>
            <person name="Grigoriev I.V."/>
        </authorList>
    </citation>
    <scope>NUCLEOTIDE SEQUENCE [LARGE SCALE GENOMIC DNA]</scope>
    <source>
        <strain evidence="2 3">CCMP1545</strain>
    </source>
</reference>
<keyword evidence="3" id="KW-1185">Reference proteome</keyword>
<protein>
    <submittedName>
        <fullName evidence="2">Predicted protein</fullName>
    </submittedName>
</protein>
<name>C1MLK5_MICPC</name>
<dbReference type="Proteomes" id="UP000001876">
    <property type="component" value="Unassembled WGS sequence"/>
</dbReference>
<feature type="compositionally biased region" description="Basic residues" evidence="1">
    <location>
        <begin position="114"/>
        <end position="125"/>
    </location>
</feature>
<proteinExistence type="predicted"/>
<evidence type="ECO:0000313" key="2">
    <source>
        <dbReference type="EMBL" id="EEH59957.1"/>
    </source>
</evidence>